<dbReference type="Proteomes" id="UP000555003">
    <property type="component" value="Unassembled WGS sequence"/>
</dbReference>
<organism evidence="1 2">
    <name type="scientific">Flavobacterium gossypii</name>
    <dbReference type="NCBI Taxonomy" id="1646119"/>
    <lineage>
        <taxon>Bacteria</taxon>
        <taxon>Pseudomonadati</taxon>
        <taxon>Bacteroidota</taxon>
        <taxon>Flavobacteriia</taxon>
        <taxon>Flavobacteriales</taxon>
        <taxon>Flavobacteriaceae</taxon>
        <taxon>Flavobacterium</taxon>
    </lineage>
</organism>
<comment type="caution">
    <text evidence="1">The sequence shown here is derived from an EMBL/GenBank/DDBJ whole genome shotgun (WGS) entry which is preliminary data.</text>
</comment>
<protein>
    <submittedName>
        <fullName evidence="1">Uncharacterized protein</fullName>
    </submittedName>
</protein>
<dbReference type="EMBL" id="JACJIS010000001">
    <property type="protein sequence ID" value="MBA9073836.1"/>
    <property type="molecule type" value="Genomic_DNA"/>
</dbReference>
<dbReference type="RefSeq" id="WP_182493468.1">
    <property type="nucleotide sequence ID" value="NZ_JACJIS010000001.1"/>
</dbReference>
<accession>A0ABR6DRA2</accession>
<evidence type="ECO:0000313" key="2">
    <source>
        <dbReference type="Proteomes" id="UP000555003"/>
    </source>
</evidence>
<name>A0ABR6DRA2_9FLAO</name>
<keyword evidence="2" id="KW-1185">Reference proteome</keyword>
<sequence length="110" mass="12347">MNKSQSAYYKSLLLKTLLALTLLLGVSYGSGSVNLEKQPFHSKTSFLKSNSTKQKAISYKRALELGTFDLKVSKPLYSFHFIIAHNTAAKVKMGRKTQTLLFFQIKDAIL</sequence>
<reference evidence="1 2" key="1">
    <citation type="submission" date="2020-08" db="EMBL/GenBank/DDBJ databases">
        <title>Genomic Encyclopedia of Type Strains, Phase IV (KMG-IV): sequencing the most valuable type-strain genomes for metagenomic binning, comparative biology and taxonomic classification.</title>
        <authorList>
            <person name="Goeker M."/>
        </authorList>
    </citation>
    <scope>NUCLEOTIDE SEQUENCE [LARGE SCALE GENOMIC DNA]</scope>
    <source>
        <strain evidence="1 2">DSM 100397</strain>
    </source>
</reference>
<evidence type="ECO:0000313" key="1">
    <source>
        <dbReference type="EMBL" id="MBA9073836.1"/>
    </source>
</evidence>
<proteinExistence type="predicted"/>
<gene>
    <name evidence="1" type="ORF">GGR22_001962</name>
</gene>